<sequence length="455" mass="51800">MDQHLDIWDLILHHLSALGHGRKSTFTPLLTDWEWNAIAQTTRSLNAQTIGTGELQTGAINWSRYENYAAHVHTITVKIDGAYRNWVFLLPIKRLAATRRCEQTTADGRTHHYFPPLLPNLVSLTFEYLIDMRKVLEHQPLALISTRDLLDPTMSLVSFKGFSASPYMMEALALLPNLSEIALYHMPGHQPIPLAHEYVPRLPVQPSVRFPALIHLQILACHNRVEEIHRILTHFPIECLQSLSLEFSQAHGIPSDKFMDPLYALIGNQGHCLRALSLIYDAEKWDYISPTWDVESVAWPLLSKLCISETLLGVDVVEQSTRPRLVDMRGLAELALAFPRLKTLHLTLDVDDISTFGRLPVSDERPPCLPLDLDLGYSPLVGDIAEDVARQLLLIWPGLRSLRTYWKEHRPVGVHAIYLTKWREVIRHCGPSVVDGHNTDKCHDGHEEQAYWRAI</sequence>
<evidence type="ECO:0000313" key="2">
    <source>
        <dbReference type="Proteomes" id="UP000614334"/>
    </source>
</evidence>
<evidence type="ECO:0000313" key="1">
    <source>
        <dbReference type="EMBL" id="KAF8755991.1"/>
    </source>
</evidence>
<reference evidence="1" key="1">
    <citation type="submission" date="2020-09" db="EMBL/GenBank/DDBJ databases">
        <title>Comparative genome analyses of four rice-infecting Rhizoctonia solani isolates reveal extensive enrichment of homogalacturonan modification genes.</title>
        <authorList>
            <person name="Lee D.-Y."/>
            <person name="Jeon J."/>
            <person name="Kim K.-T."/>
            <person name="Cheong K."/>
            <person name="Song H."/>
            <person name="Choi G."/>
            <person name="Ko J."/>
            <person name="Opiyo S.O."/>
            <person name="Zuo S."/>
            <person name="Madhav S."/>
            <person name="Lee Y.-H."/>
            <person name="Wang G.-L."/>
        </authorList>
    </citation>
    <scope>NUCLEOTIDE SEQUENCE</scope>
    <source>
        <strain evidence="1">AG1-IA B2</strain>
    </source>
</reference>
<name>A0A8H7M5V3_9AGAM</name>
<dbReference type="EMBL" id="JACYCF010000007">
    <property type="protein sequence ID" value="KAF8755991.1"/>
    <property type="molecule type" value="Genomic_DNA"/>
</dbReference>
<gene>
    <name evidence="1" type="ORF">RHS01_04752</name>
</gene>
<dbReference type="AlphaFoldDB" id="A0A8H7M5V3"/>
<organism evidence="1 2">
    <name type="scientific">Rhizoctonia solani</name>
    <dbReference type="NCBI Taxonomy" id="456999"/>
    <lineage>
        <taxon>Eukaryota</taxon>
        <taxon>Fungi</taxon>
        <taxon>Dikarya</taxon>
        <taxon>Basidiomycota</taxon>
        <taxon>Agaricomycotina</taxon>
        <taxon>Agaricomycetes</taxon>
        <taxon>Cantharellales</taxon>
        <taxon>Ceratobasidiaceae</taxon>
        <taxon>Rhizoctonia</taxon>
    </lineage>
</organism>
<proteinExistence type="predicted"/>
<dbReference type="Proteomes" id="UP000614334">
    <property type="component" value="Unassembled WGS sequence"/>
</dbReference>
<protein>
    <submittedName>
        <fullName evidence="1">Uncharacterized protein</fullName>
    </submittedName>
</protein>
<comment type="caution">
    <text evidence="1">The sequence shown here is derived from an EMBL/GenBank/DDBJ whole genome shotgun (WGS) entry which is preliminary data.</text>
</comment>
<accession>A0A8H7M5V3</accession>